<accession>A0A2H1H9J7</accession>
<dbReference type="Proteomes" id="UP000245764">
    <property type="component" value="Chromosome 18"/>
</dbReference>
<evidence type="ECO:0000313" key="2">
    <source>
        <dbReference type="EMBL" id="SMR62458.1"/>
    </source>
</evidence>
<proteinExistence type="predicted"/>
<name>A0A2H1H9J7_ZYMTR</name>
<dbReference type="InterPro" id="IPR041588">
    <property type="entry name" value="Integrase_H2C2"/>
</dbReference>
<sequence length="336" mass="38304">MNASKEQQEADRAAEMNTTNTTVTNTLMTELPPANTCTALEIYSPDMAAITTPSTPPKIVIWCSTCQRKLCKDTSCQDCAQKKMEVNIIATEMDTTFATDATFATEELGLRDDNGKFMWTPFGEPEERQHTTVEVLSLGTEIKCLHRIQKQEACEEGLCSHECCYTDHAEDLDPSLRQLPEHEDIQELWYGDIIRWYRHQENPPHRTTAQLRTFKSQCKPFRYHAATGTLHRFIKGVNKWVPCVSPTTVTRILKEAHDKAGHFNGRVVYQKILCRAWWPAIITDIHNYIKGCIRCNLWNTTATIPQPYPSAPILHPNEVLEIDLMGPFDPQAHGMR</sequence>
<dbReference type="Gene3D" id="1.10.340.70">
    <property type="match status" value="1"/>
</dbReference>
<protein>
    <recommendedName>
        <fullName evidence="1">Integrase zinc-binding domain-containing protein</fullName>
    </recommendedName>
</protein>
<organism evidence="2 3">
    <name type="scientific">Zymoseptoria tritici ST99CH_1E4</name>
    <dbReference type="NCBI Taxonomy" id="1276532"/>
    <lineage>
        <taxon>Eukaryota</taxon>
        <taxon>Fungi</taxon>
        <taxon>Dikarya</taxon>
        <taxon>Ascomycota</taxon>
        <taxon>Pezizomycotina</taxon>
        <taxon>Dothideomycetes</taxon>
        <taxon>Dothideomycetidae</taxon>
        <taxon>Mycosphaerellales</taxon>
        <taxon>Mycosphaerellaceae</taxon>
        <taxon>Zymoseptoria</taxon>
    </lineage>
</organism>
<reference evidence="3" key="1">
    <citation type="submission" date="2017-05" db="EMBL/GenBank/DDBJ databases">
        <authorList>
            <person name="Song R."/>
            <person name="Chenine A.L."/>
            <person name="Ruprecht R.M."/>
        </authorList>
    </citation>
    <scope>NUCLEOTIDE SEQUENCE [LARGE SCALE GENOMIC DNA]</scope>
</reference>
<dbReference type="AlphaFoldDB" id="A0A2H1H9J7"/>
<dbReference type="Pfam" id="PF17921">
    <property type="entry name" value="Integrase_H2C2"/>
    <property type="match status" value="1"/>
</dbReference>
<evidence type="ECO:0000313" key="3">
    <source>
        <dbReference type="Proteomes" id="UP000245764"/>
    </source>
</evidence>
<dbReference type="InterPro" id="IPR052160">
    <property type="entry name" value="Gypsy_RT_Integrase-like"/>
</dbReference>
<gene>
    <name evidence="2" type="ORF">ZT1E4_G11772</name>
</gene>
<feature type="domain" description="Integrase zinc-binding" evidence="1">
    <location>
        <begin position="246"/>
        <end position="300"/>
    </location>
</feature>
<dbReference type="PANTHER" id="PTHR47266">
    <property type="entry name" value="ENDONUCLEASE-RELATED"/>
    <property type="match status" value="1"/>
</dbReference>
<dbReference type="EMBL" id="LT854269">
    <property type="protein sequence ID" value="SMR62458.1"/>
    <property type="molecule type" value="Genomic_DNA"/>
</dbReference>
<evidence type="ECO:0000259" key="1">
    <source>
        <dbReference type="Pfam" id="PF17921"/>
    </source>
</evidence>